<comment type="cofactor">
    <cofactor evidence="1">
        <name>Cu cation</name>
        <dbReference type="ChEBI" id="CHEBI:23378"/>
    </cofactor>
</comment>
<dbReference type="InterPro" id="IPR015798">
    <property type="entry name" value="Cu_amine_oxidase_C"/>
</dbReference>
<evidence type="ECO:0000256" key="3">
    <source>
        <dbReference type="ARBA" id="ARBA00001947"/>
    </source>
</evidence>
<dbReference type="Pfam" id="PF01179">
    <property type="entry name" value="Cu_amine_oxid"/>
    <property type="match status" value="1"/>
</dbReference>
<dbReference type="SUPFAM" id="SSF54416">
    <property type="entry name" value="Amine oxidase N-terminal region"/>
    <property type="match status" value="2"/>
</dbReference>
<comment type="PTM">
    <text evidence="11">Topaquinone (TPQ) is generated by copper-dependent autoxidation of a specific tyrosyl residue.</text>
</comment>
<comment type="cofactor">
    <cofactor evidence="11">
        <name>Cu cation</name>
        <dbReference type="ChEBI" id="CHEBI:23378"/>
    </cofactor>
    <text evidence="11">Contains 1 topaquinone per subunit.</text>
</comment>
<protein>
    <recommendedName>
        <fullName evidence="11">Amine oxidase</fullName>
        <ecNumber evidence="11">1.4.3.-</ecNumber>
    </recommendedName>
</protein>
<dbReference type="InterPro" id="IPR036460">
    <property type="entry name" value="Cu_amine_oxidase_C_sf"/>
</dbReference>
<comment type="cofactor">
    <cofactor evidence="3">
        <name>Zn(2+)</name>
        <dbReference type="ChEBI" id="CHEBI:29105"/>
    </cofactor>
</comment>
<comment type="cofactor">
    <cofactor evidence="2">
        <name>Mn(2+)</name>
        <dbReference type="ChEBI" id="CHEBI:29035"/>
    </cofactor>
</comment>
<keyword evidence="9 11" id="KW-0186">Copper</keyword>
<evidence type="ECO:0000256" key="7">
    <source>
        <dbReference type="ARBA" id="ARBA00022772"/>
    </source>
</evidence>
<dbReference type="InterPro" id="IPR015800">
    <property type="entry name" value="Cu_amine_oxidase_N2"/>
</dbReference>
<dbReference type="Gene3D" id="2.70.98.20">
    <property type="entry name" value="Copper amine oxidase, catalytic domain"/>
    <property type="match status" value="1"/>
</dbReference>
<keyword evidence="6 11" id="KW-0479">Metal-binding</keyword>
<dbReference type="InterPro" id="IPR015802">
    <property type="entry name" value="Cu_amine_oxidase_N3"/>
</dbReference>
<feature type="domain" description="Copper amine oxidase N2-terminal" evidence="13">
    <location>
        <begin position="29"/>
        <end position="113"/>
    </location>
</feature>
<dbReference type="EMBL" id="JBFXLU010000057">
    <property type="protein sequence ID" value="KAL2847253.1"/>
    <property type="molecule type" value="Genomic_DNA"/>
</dbReference>
<keyword evidence="10" id="KW-0464">Manganese</keyword>
<feature type="domain" description="Copper amine oxidase catalytic" evidence="12">
    <location>
        <begin position="245"/>
        <end position="648"/>
    </location>
</feature>
<dbReference type="Pfam" id="PF02728">
    <property type="entry name" value="Cu_amine_oxidN3"/>
    <property type="match status" value="1"/>
</dbReference>
<evidence type="ECO:0000259" key="12">
    <source>
        <dbReference type="Pfam" id="PF01179"/>
    </source>
</evidence>
<evidence type="ECO:0000256" key="4">
    <source>
        <dbReference type="ARBA" id="ARBA00007983"/>
    </source>
</evidence>
<feature type="domain" description="Copper amine oxidase N3-terminal" evidence="14">
    <location>
        <begin position="119"/>
        <end position="213"/>
    </location>
</feature>
<evidence type="ECO:0000313" key="16">
    <source>
        <dbReference type="Proteomes" id="UP001610446"/>
    </source>
</evidence>
<evidence type="ECO:0000313" key="15">
    <source>
        <dbReference type="EMBL" id="KAL2847253.1"/>
    </source>
</evidence>
<evidence type="ECO:0000259" key="13">
    <source>
        <dbReference type="Pfam" id="PF02727"/>
    </source>
</evidence>
<evidence type="ECO:0000256" key="8">
    <source>
        <dbReference type="ARBA" id="ARBA00023002"/>
    </source>
</evidence>
<dbReference type="InterPro" id="IPR016182">
    <property type="entry name" value="Cu_amine_oxidase_N-reg"/>
</dbReference>
<evidence type="ECO:0000256" key="1">
    <source>
        <dbReference type="ARBA" id="ARBA00001935"/>
    </source>
</evidence>
<dbReference type="InterPro" id="IPR000269">
    <property type="entry name" value="Cu_amine_oxidase"/>
</dbReference>
<evidence type="ECO:0000256" key="6">
    <source>
        <dbReference type="ARBA" id="ARBA00022723"/>
    </source>
</evidence>
<dbReference type="EC" id="1.4.3.-" evidence="11"/>
<dbReference type="Pfam" id="PF02727">
    <property type="entry name" value="Cu_amine_oxidN2"/>
    <property type="match status" value="1"/>
</dbReference>
<evidence type="ECO:0000259" key="14">
    <source>
        <dbReference type="Pfam" id="PF02728"/>
    </source>
</evidence>
<accession>A0ABR4K4K7</accession>
<sequence>MSKCRVIIPATQTTILPVRLRRTLESPYPLSLDEIRCAACLIREDACKKNLQIVFNCITLREPQKRDYQAYKHGQCPRPYRRAFAVLLDTNSPGSVIEVIVNLNTVRVEDWNKIDDVVPTLTPTDLELVERIARSHPEVVKACQGLGIQDMSKVFFDSWAIGFDKRWGRERRLQQGLPYYRLSQDDNQYAHPLDFTVIADTNNEEILSVDLHQVDGERAPLPLEEHNYLPSFIQPGYPANTLKPINITQPDGVSFCLDGNVLSWAGYKMHVGFNYREGIVLSDVSIFDPADNRQRPLFYRLSVAEMVVPYGCPEPPHPTKQAFDIGEYGLGLMTNPLRSGCDCKGVITYLNATMTDHRGNPYTIKNAICIHEEDNGLLFKHTDFRDGQSLTARDRRLIISQVVTAANYDYGFYHIFTLDGTYKLEIKLTGILNTSPLSVQQPAHPYGTEVAKDVTAHNHQHIFSLRVDPEVDGAENAVLQCDQESVSDRNGYGNGFICRKTLVRGPCDPAMARSWDIINPTKLNPTCNMPVGYKILNSQYPGMLAQPESIVHQRAAFATKPLWVVPYQDHRLYPAGYYVPQSSGESNQPGNETIIDLAKRDYPHSGDIVCYIQFGVTHFPRTEDFPIMPVEQVGVTLRASNFFRQSPVLWVPTMVIESSESS</sequence>
<dbReference type="Gene3D" id="3.10.450.40">
    <property type="match status" value="2"/>
</dbReference>
<proteinExistence type="inferred from homology"/>
<dbReference type="Proteomes" id="UP001610446">
    <property type="component" value="Unassembled WGS sequence"/>
</dbReference>
<evidence type="ECO:0000256" key="10">
    <source>
        <dbReference type="ARBA" id="ARBA00023211"/>
    </source>
</evidence>
<dbReference type="InterPro" id="IPR049948">
    <property type="entry name" value="Cu_Am_ox_TPQ-bd"/>
</dbReference>
<organism evidence="15 16">
    <name type="scientific">Aspergillus pseudoustus</name>
    <dbReference type="NCBI Taxonomy" id="1810923"/>
    <lineage>
        <taxon>Eukaryota</taxon>
        <taxon>Fungi</taxon>
        <taxon>Dikarya</taxon>
        <taxon>Ascomycota</taxon>
        <taxon>Pezizomycotina</taxon>
        <taxon>Eurotiomycetes</taxon>
        <taxon>Eurotiomycetidae</taxon>
        <taxon>Eurotiales</taxon>
        <taxon>Aspergillaceae</taxon>
        <taxon>Aspergillus</taxon>
        <taxon>Aspergillus subgen. Nidulantes</taxon>
    </lineage>
</organism>
<dbReference type="PANTHER" id="PTHR10638">
    <property type="entry name" value="COPPER AMINE OXIDASE"/>
    <property type="match status" value="1"/>
</dbReference>
<comment type="subunit">
    <text evidence="5">Homodimer.</text>
</comment>
<evidence type="ECO:0000256" key="11">
    <source>
        <dbReference type="RuleBase" id="RU000672"/>
    </source>
</evidence>
<gene>
    <name evidence="15" type="ORF">BJY01DRAFT_234333</name>
</gene>
<dbReference type="SUPFAM" id="SSF49998">
    <property type="entry name" value="Amine oxidase catalytic domain"/>
    <property type="match status" value="1"/>
</dbReference>
<evidence type="ECO:0000256" key="2">
    <source>
        <dbReference type="ARBA" id="ARBA00001936"/>
    </source>
</evidence>
<keyword evidence="7 11" id="KW-0801">TPQ</keyword>
<reference evidence="15 16" key="1">
    <citation type="submission" date="2024-07" db="EMBL/GenBank/DDBJ databases">
        <title>Section-level genome sequencing and comparative genomics of Aspergillus sections Usti and Cavernicolus.</title>
        <authorList>
            <consortium name="Lawrence Berkeley National Laboratory"/>
            <person name="Nybo J.L."/>
            <person name="Vesth T.C."/>
            <person name="Theobald S."/>
            <person name="Frisvad J.C."/>
            <person name="Larsen T.O."/>
            <person name="Kjaerboelling I."/>
            <person name="Rothschild-Mancinelli K."/>
            <person name="Lyhne E.K."/>
            <person name="Kogle M.E."/>
            <person name="Barry K."/>
            <person name="Clum A."/>
            <person name="Na H."/>
            <person name="Ledsgaard L."/>
            <person name="Lin J."/>
            <person name="Lipzen A."/>
            <person name="Kuo A."/>
            <person name="Riley R."/>
            <person name="Mondo S."/>
            <person name="Labutti K."/>
            <person name="Haridas S."/>
            <person name="Pangalinan J."/>
            <person name="Salamov A.A."/>
            <person name="Simmons B.A."/>
            <person name="Magnuson J.K."/>
            <person name="Chen J."/>
            <person name="Drula E."/>
            <person name="Henrissat B."/>
            <person name="Wiebenga A."/>
            <person name="Lubbers R.J."/>
            <person name="Gomes A.C."/>
            <person name="Makela M.R."/>
            <person name="Stajich J."/>
            <person name="Grigoriev I.V."/>
            <person name="Mortensen U.H."/>
            <person name="De Vries R.P."/>
            <person name="Baker S.E."/>
            <person name="Andersen M.R."/>
        </authorList>
    </citation>
    <scope>NUCLEOTIDE SEQUENCE [LARGE SCALE GENOMIC DNA]</scope>
    <source>
        <strain evidence="15 16">CBS 123904</strain>
    </source>
</reference>
<comment type="caution">
    <text evidence="15">The sequence shown here is derived from an EMBL/GenBank/DDBJ whole genome shotgun (WGS) entry which is preliminary data.</text>
</comment>
<evidence type="ECO:0000256" key="9">
    <source>
        <dbReference type="ARBA" id="ARBA00023008"/>
    </source>
</evidence>
<keyword evidence="16" id="KW-1185">Reference proteome</keyword>
<dbReference type="PANTHER" id="PTHR10638:SF86">
    <property type="entry name" value="COPPER AMINE OXIDASE 1-RELATED"/>
    <property type="match status" value="1"/>
</dbReference>
<name>A0ABR4K4K7_9EURO</name>
<dbReference type="PROSITE" id="PS01164">
    <property type="entry name" value="COPPER_AMINE_OXID_1"/>
    <property type="match status" value="1"/>
</dbReference>
<comment type="similarity">
    <text evidence="4 11">Belongs to the copper/topaquinone oxidase family.</text>
</comment>
<evidence type="ECO:0000256" key="5">
    <source>
        <dbReference type="ARBA" id="ARBA00011738"/>
    </source>
</evidence>
<keyword evidence="8 11" id="KW-0560">Oxidoreductase</keyword>